<sequence>MSYTARSEPWDKEEGKFHSEATGTWMDGPDVTTTLTKAFDIIRYWTCGQNNGGIQSRLVTRKGNLRHIPERRIAKQAIGTGRLGSSSSSASPVKAESIGDKLPERAVRRKPSKKALRYEHLNVSTVESSTACPQDSGHAVMCQTGGAVLLAGPPSCPLRQVSSPAYPTAYPANRHCNVTLKSQGFALRLWFSFFQLEEGHDWLQISEEGSSKQVRQMQTSSGRDIPPSFLAGTGQVTLLFHSDEDVEEGGFVLHYESIVAPPSKTDGLLTGACPRQAVLLADAAGSITSPQGYDHKLKCRWRIQAENDKTLVRLHVSHATMVAPHDSLTITTDREIIPVIGQPDSDLTLYSLSRASVEFVSHSLSAASAFRIDYDVIRQSWLACGLPFVWPGTV</sequence>
<feature type="region of interest" description="Disordered" evidence="4">
    <location>
        <begin position="78"/>
        <end position="99"/>
    </location>
</feature>
<dbReference type="CDD" id="cd00041">
    <property type="entry name" value="CUB"/>
    <property type="match status" value="1"/>
</dbReference>
<dbReference type="Proteomes" id="UP000186922">
    <property type="component" value="Unassembled WGS sequence"/>
</dbReference>
<evidence type="ECO:0000313" key="6">
    <source>
        <dbReference type="EMBL" id="GAV07218.1"/>
    </source>
</evidence>
<keyword evidence="7" id="KW-1185">Reference proteome</keyword>
<evidence type="ECO:0000259" key="5">
    <source>
        <dbReference type="PROSITE" id="PS01180"/>
    </source>
</evidence>
<protein>
    <recommendedName>
        <fullName evidence="5">CUB domain-containing protein</fullName>
    </recommendedName>
</protein>
<dbReference type="OrthoDB" id="5804959at2759"/>
<dbReference type="SUPFAM" id="SSF49854">
    <property type="entry name" value="Spermadhesin, CUB domain"/>
    <property type="match status" value="2"/>
</dbReference>
<dbReference type="InterPro" id="IPR035914">
    <property type="entry name" value="Sperma_CUB_dom_sf"/>
</dbReference>
<dbReference type="AlphaFoldDB" id="A0A1D1W4X6"/>
<organism evidence="6 7">
    <name type="scientific">Ramazzottius varieornatus</name>
    <name type="common">Water bear</name>
    <name type="synonym">Tardigrade</name>
    <dbReference type="NCBI Taxonomy" id="947166"/>
    <lineage>
        <taxon>Eukaryota</taxon>
        <taxon>Metazoa</taxon>
        <taxon>Ecdysozoa</taxon>
        <taxon>Tardigrada</taxon>
        <taxon>Eutardigrada</taxon>
        <taxon>Parachela</taxon>
        <taxon>Hypsibioidea</taxon>
        <taxon>Ramazzottiidae</taxon>
        <taxon>Ramazzottius</taxon>
    </lineage>
</organism>
<dbReference type="InterPro" id="IPR000859">
    <property type="entry name" value="CUB_dom"/>
</dbReference>
<comment type="caution">
    <text evidence="3">Lacks conserved residue(s) required for the propagation of feature annotation.</text>
</comment>
<evidence type="ECO:0000256" key="2">
    <source>
        <dbReference type="ARBA" id="ARBA00023157"/>
    </source>
</evidence>
<evidence type="ECO:0000313" key="7">
    <source>
        <dbReference type="Proteomes" id="UP000186922"/>
    </source>
</evidence>
<feature type="region of interest" description="Disordered" evidence="4">
    <location>
        <begin position="1"/>
        <end position="23"/>
    </location>
</feature>
<feature type="domain" description="CUB" evidence="5">
    <location>
        <begin position="144"/>
        <end position="258"/>
    </location>
</feature>
<reference evidence="6 7" key="1">
    <citation type="journal article" date="2016" name="Nat. Commun.">
        <title>Extremotolerant tardigrade genome and improved radiotolerance of human cultured cells by tardigrade-unique protein.</title>
        <authorList>
            <person name="Hashimoto T."/>
            <person name="Horikawa D.D."/>
            <person name="Saito Y."/>
            <person name="Kuwahara H."/>
            <person name="Kozuka-Hata H."/>
            <person name="Shin-I T."/>
            <person name="Minakuchi Y."/>
            <person name="Ohishi K."/>
            <person name="Motoyama A."/>
            <person name="Aizu T."/>
            <person name="Enomoto A."/>
            <person name="Kondo K."/>
            <person name="Tanaka S."/>
            <person name="Hara Y."/>
            <person name="Koshikawa S."/>
            <person name="Sagara H."/>
            <person name="Miura T."/>
            <person name="Yokobori S."/>
            <person name="Miyagawa K."/>
            <person name="Suzuki Y."/>
            <person name="Kubo T."/>
            <person name="Oyama M."/>
            <person name="Kohara Y."/>
            <person name="Fujiyama A."/>
            <person name="Arakawa K."/>
            <person name="Katayama T."/>
            <person name="Toyoda A."/>
            <person name="Kunieda T."/>
        </authorList>
    </citation>
    <scope>NUCLEOTIDE SEQUENCE [LARGE SCALE GENOMIC DNA]</scope>
    <source>
        <strain evidence="6 7">YOKOZUNA-1</strain>
    </source>
</reference>
<feature type="compositionally biased region" description="Basic and acidic residues" evidence="4">
    <location>
        <begin position="8"/>
        <end position="19"/>
    </location>
</feature>
<dbReference type="PROSITE" id="PS01180">
    <property type="entry name" value="CUB"/>
    <property type="match status" value="1"/>
</dbReference>
<dbReference type="Gene3D" id="2.60.120.290">
    <property type="entry name" value="Spermadhesin, CUB domain"/>
    <property type="match status" value="2"/>
</dbReference>
<evidence type="ECO:0000256" key="1">
    <source>
        <dbReference type="ARBA" id="ARBA00022737"/>
    </source>
</evidence>
<evidence type="ECO:0000256" key="3">
    <source>
        <dbReference type="PROSITE-ProRule" id="PRU00059"/>
    </source>
</evidence>
<dbReference type="STRING" id="947166.A0A1D1W4X6"/>
<keyword evidence="2" id="KW-1015">Disulfide bond</keyword>
<proteinExistence type="predicted"/>
<evidence type="ECO:0000256" key="4">
    <source>
        <dbReference type="SAM" id="MobiDB-lite"/>
    </source>
</evidence>
<gene>
    <name evidence="6" type="primary">RvY_17086-1</name>
    <name evidence="6" type="synonym">RvY_17086.1</name>
    <name evidence="6" type="ORF">RvY_17086</name>
</gene>
<accession>A0A1D1W4X6</accession>
<dbReference type="PANTHER" id="PTHR24251">
    <property type="entry name" value="OVOCHYMASE-RELATED"/>
    <property type="match status" value="1"/>
</dbReference>
<keyword evidence="1" id="KW-0677">Repeat</keyword>
<dbReference type="Pfam" id="PF00431">
    <property type="entry name" value="CUB"/>
    <property type="match status" value="1"/>
</dbReference>
<comment type="caution">
    <text evidence="6">The sequence shown here is derived from an EMBL/GenBank/DDBJ whole genome shotgun (WGS) entry which is preliminary data.</text>
</comment>
<dbReference type="PANTHER" id="PTHR24251:SF50">
    <property type="entry name" value="ATTRACTIN-LIKE 1A"/>
    <property type="match status" value="1"/>
</dbReference>
<name>A0A1D1W4X6_RAMVA</name>
<dbReference type="EMBL" id="BDGG01000014">
    <property type="protein sequence ID" value="GAV07218.1"/>
    <property type="molecule type" value="Genomic_DNA"/>
</dbReference>
<dbReference type="SMART" id="SM00042">
    <property type="entry name" value="CUB"/>
    <property type="match status" value="2"/>
</dbReference>